<evidence type="ECO:0000256" key="1">
    <source>
        <dbReference type="PROSITE-ProRule" id="PRU00339"/>
    </source>
</evidence>
<proteinExistence type="predicted"/>
<dbReference type="InterPro" id="IPR036047">
    <property type="entry name" value="F-box-like_dom_sf"/>
</dbReference>
<dbReference type="SUPFAM" id="SSF48452">
    <property type="entry name" value="TPR-like"/>
    <property type="match status" value="1"/>
</dbReference>
<evidence type="ECO:0008006" key="5">
    <source>
        <dbReference type="Google" id="ProtNLM"/>
    </source>
</evidence>
<evidence type="ECO:0000313" key="4">
    <source>
        <dbReference type="Proteomes" id="UP000646827"/>
    </source>
</evidence>
<dbReference type="Gene3D" id="1.25.40.10">
    <property type="entry name" value="Tetratricopeptide repeat domain"/>
    <property type="match status" value="1"/>
</dbReference>
<dbReference type="GO" id="GO:0031146">
    <property type="term" value="P:SCF-dependent proteasomal ubiquitin-dependent protein catabolic process"/>
    <property type="evidence" value="ECO:0007669"/>
    <property type="project" value="TreeGrafter"/>
</dbReference>
<evidence type="ECO:0000256" key="2">
    <source>
        <dbReference type="SAM" id="MobiDB-lite"/>
    </source>
</evidence>
<name>A0A8H7VL95_9FUNG</name>
<keyword evidence="1" id="KW-0802">TPR repeat</keyword>
<dbReference type="PANTHER" id="PTHR13318:SF95">
    <property type="entry name" value="F-BOX PROTEIN YLR352W"/>
    <property type="match status" value="1"/>
</dbReference>
<dbReference type="InterPro" id="IPR019734">
    <property type="entry name" value="TPR_rpt"/>
</dbReference>
<comment type="caution">
    <text evidence="3">The sequence shown here is derived from an EMBL/GenBank/DDBJ whole genome shotgun (WGS) entry which is preliminary data.</text>
</comment>
<dbReference type="Proteomes" id="UP000646827">
    <property type="component" value="Unassembled WGS sequence"/>
</dbReference>
<dbReference type="AlphaFoldDB" id="A0A8H7VL95"/>
<accession>A0A8H7VL95</accession>
<dbReference type="OrthoDB" id="550575at2759"/>
<dbReference type="InterPro" id="IPR011990">
    <property type="entry name" value="TPR-like_helical_dom_sf"/>
</dbReference>
<gene>
    <name evidence="3" type="ORF">INT45_010145</name>
</gene>
<evidence type="ECO:0000313" key="3">
    <source>
        <dbReference type="EMBL" id="KAG2226866.1"/>
    </source>
</evidence>
<dbReference type="EMBL" id="JAEPRB010000012">
    <property type="protein sequence ID" value="KAG2226866.1"/>
    <property type="molecule type" value="Genomic_DNA"/>
</dbReference>
<feature type="compositionally biased region" description="Acidic residues" evidence="2">
    <location>
        <begin position="463"/>
        <end position="474"/>
    </location>
</feature>
<dbReference type="SMART" id="SM00028">
    <property type="entry name" value="TPR"/>
    <property type="match status" value="2"/>
</dbReference>
<dbReference type="InterPro" id="IPR032675">
    <property type="entry name" value="LRR_dom_sf"/>
</dbReference>
<feature type="repeat" description="TPR" evidence="1">
    <location>
        <begin position="105"/>
        <end position="138"/>
    </location>
</feature>
<dbReference type="SUPFAM" id="SSF52058">
    <property type="entry name" value="L domain-like"/>
    <property type="match status" value="1"/>
</dbReference>
<dbReference type="PANTHER" id="PTHR13318">
    <property type="entry name" value="PARTNER OF PAIRED, ISOFORM B-RELATED"/>
    <property type="match status" value="1"/>
</dbReference>
<organism evidence="3 4">
    <name type="scientific">Circinella minor</name>
    <dbReference type="NCBI Taxonomy" id="1195481"/>
    <lineage>
        <taxon>Eukaryota</taxon>
        <taxon>Fungi</taxon>
        <taxon>Fungi incertae sedis</taxon>
        <taxon>Mucoromycota</taxon>
        <taxon>Mucoromycotina</taxon>
        <taxon>Mucoromycetes</taxon>
        <taxon>Mucorales</taxon>
        <taxon>Lichtheimiaceae</taxon>
        <taxon>Circinella</taxon>
    </lineage>
</organism>
<sequence length="707" mass="79211">MANQLYLHTTTTTTAIKPTTPTTKATTTTDDSFEIENIPKGITDALGQRNYKSAIHEASSAISALFERHYVALLDKRSYAYAMQGDFKAALEDAYEMINHAPRSAKGYLRAGNLYAMEGKQTQAIQICQRGIETVPNHHHGYRLLKEHKVLAEYKNAKRIDFVARLPLETAFTVFMQLDRGEKGIALTVSKTWRERLLICSHAWNKLTSTGCKADMIISKAIDRIGPHVQTLLLACKTNSLRNLYLNHIKEGIFTHLRTLILTRLMTTVLHREQIIIALWQVRHTLTKLAVDFSGNQTTVTFGSILFACPQLIDLSYITSESLQLHLGDITTIKKPCAIRQLHVKSKLSRSEDIQPILQRCPQLRYLAIEGCPHAVLDSVFEQCPNLEVVGYHAATSTRLPSLTCEECKRESTGLRILHISACVDPHHIIPVIHRHGKALENLLLYLSKPLLNNVNINHNNNDNDDDDYDEDDNNSSTSTTTDLYKLITLKYLRNFACSFQTNTQDIIINKIIGRSPELRTVSLMGLENLNTMAEALCNLTRLEALSIGGDIRSVSNSNSALKAFFNKHAQLGPHSPLRMIRFMGCGALKDDVFNAILSTQTLEVIKIDYCQRISSDALCTFVSMLGSLETLSLGLMDKVTDTVIEKIAPSIRELCLQGLPSITDRGIMKFIDTSYALEKLCIRNCPLVTQRVVEYGRTRIKVAVTS</sequence>
<protein>
    <recommendedName>
        <fullName evidence="5">RNI-like protein</fullName>
    </recommendedName>
</protein>
<dbReference type="GO" id="GO:0019005">
    <property type="term" value="C:SCF ubiquitin ligase complex"/>
    <property type="evidence" value="ECO:0007669"/>
    <property type="project" value="TreeGrafter"/>
</dbReference>
<dbReference type="Gene3D" id="3.80.10.10">
    <property type="entry name" value="Ribonuclease Inhibitor"/>
    <property type="match status" value="1"/>
</dbReference>
<reference evidence="3 4" key="1">
    <citation type="submission" date="2020-12" db="EMBL/GenBank/DDBJ databases">
        <title>Metabolic potential, ecology and presence of endohyphal bacteria is reflected in genomic diversity of Mucoromycotina.</title>
        <authorList>
            <person name="Muszewska A."/>
            <person name="Okrasinska A."/>
            <person name="Steczkiewicz K."/>
            <person name="Drgas O."/>
            <person name="Orlowska M."/>
            <person name="Perlinska-Lenart U."/>
            <person name="Aleksandrzak-Piekarczyk T."/>
            <person name="Szatraj K."/>
            <person name="Zielenkiewicz U."/>
            <person name="Pilsyk S."/>
            <person name="Malc E."/>
            <person name="Mieczkowski P."/>
            <person name="Kruszewska J.S."/>
            <person name="Biernat P."/>
            <person name="Pawlowska J."/>
        </authorList>
    </citation>
    <scope>NUCLEOTIDE SEQUENCE [LARGE SCALE GENOMIC DNA]</scope>
    <source>
        <strain evidence="3 4">CBS 142.35</strain>
    </source>
</reference>
<dbReference type="SUPFAM" id="SSF81383">
    <property type="entry name" value="F-box domain"/>
    <property type="match status" value="1"/>
</dbReference>
<keyword evidence="4" id="KW-1185">Reference proteome</keyword>
<feature type="region of interest" description="Disordered" evidence="2">
    <location>
        <begin position="458"/>
        <end position="479"/>
    </location>
</feature>
<dbReference type="PROSITE" id="PS50005">
    <property type="entry name" value="TPR"/>
    <property type="match status" value="1"/>
</dbReference>